<dbReference type="GeneID" id="66975395"/>
<gene>
    <name evidence="1" type="ORF">AS202_11800</name>
</gene>
<dbReference type="KEGG" id="mod:AS202_11800"/>
<sequence length="174" mass="20170">MIKDYLNKLVGIRLKGRKKELILGIVLAYNDKWLLTKCNSVDYIIDGYELIAVDKISTIERGENIAFIEEVLKAKHVDFYSSPIQLKDNIFDTLKAIGNKYGAFGLEFKEEDCVYVGKYMDSDDSEYFAFEELSASGEWFEEIEEFKVSKIYKIDFDGDYVESLLLYANRKLSE</sequence>
<dbReference type="EMBL" id="CP013690">
    <property type="protein sequence ID" value="ALU26786.1"/>
    <property type="molecule type" value="Genomic_DNA"/>
</dbReference>
<proteinExistence type="predicted"/>
<dbReference type="eggNOG" id="ENOG5033EEV">
    <property type="taxonomic scope" value="Bacteria"/>
</dbReference>
<dbReference type="AlphaFoldDB" id="A0A0U2WLB7"/>
<reference evidence="1 2" key="1">
    <citation type="journal article" date="2016" name="J. Zhejiang Univ. Sci. B">
        <title>Antibiotic resistance mechanisms of Myroides sp.</title>
        <authorList>
            <person name="Hu S."/>
            <person name="Yuan S."/>
            <person name="Qu H."/>
            <person name="Jiang T."/>
            <person name="Zhou Y."/>
            <person name="Wang M."/>
            <person name="Ming D."/>
        </authorList>
    </citation>
    <scope>NUCLEOTIDE SEQUENCE [LARGE SCALE GENOMIC DNA]</scope>
    <source>
        <strain evidence="1 2">PR63039</strain>
    </source>
</reference>
<accession>A0A0U2WLB7</accession>
<organism evidence="1 2">
    <name type="scientific">Myroides odoratimimus</name>
    <dbReference type="NCBI Taxonomy" id="76832"/>
    <lineage>
        <taxon>Bacteria</taxon>
        <taxon>Pseudomonadati</taxon>
        <taxon>Bacteroidota</taxon>
        <taxon>Flavobacteriia</taxon>
        <taxon>Flavobacteriales</taxon>
        <taxon>Flavobacteriaceae</taxon>
        <taxon>Myroides</taxon>
    </lineage>
</organism>
<evidence type="ECO:0000313" key="1">
    <source>
        <dbReference type="EMBL" id="ALU26786.1"/>
    </source>
</evidence>
<name>A0A0U2WLB7_9FLAO</name>
<protein>
    <submittedName>
        <fullName evidence="1">Uncharacterized protein</fullName>
    </submittedName>
</protein>
<dbReference type="Proteomes" id="UP000069030">
    <property type="component" value="Chromosome"/>
</dbReference>
<evidence type="ECO:0000313" key="2">
    <source>
        <dbReference type="Proteomes" id="UP000069030"/>
    </source>
</evidence>
<dbReference type="RefSeq" id="WP_006259412.1">
    <property type="nucleotide sequence ID" value="NZ_BCMQ01000018.1"/>
</dbReference>